<dbReference type="InterPro" id="IPR038404">
    <property type="entry name" value="TRAP_DctP_sf"/>
</dbReference>
<dbReference type="EMBL" id="JACIEJ010000018">
    <property type="protein sequence ID" value="MBB3988253.1"/>
    <property type="molecule type" value="Genomic_DNA"/>
</dbReference>
<dbReference type="Proteomes" id="UP000541426">
    <property type="component" value="Unassembled WGS sequence"/>
</dbReference>
<evidence type="ECO:0000256" key="2">
    <source>
        <dbReference type="ARBA" id="ARBA00022729"/>
    </source>
</evidence>
<dbReference type="NCBIfam" id="NF037995">
    <property type="entry name" value="TRAP_S1"/>
    <property type="match status" value="1"/>
</dbReference>
<gene>
    <name evidence="5" type="ORF">GGQ68_004610</name>
</gene>
<dbReference type="PANTHER" id="PTHR33376">
    <property type="match status" value="1"/>
</dbReference>
<keyword evidence="2 4" id="KW-0732">Signal</keyword>
<dbReference type="AlphaFoldDB" id="A0A7W6DSC2"/>
<proteinExistence type="predicted"/>
<evidence type="ECO:0000256" key="1">
    <source>
        <dbReference type="ARBA" id="ARBA00004418"/>
    </source>
</evidence>
<dbReference type="InterPro" id="IPR018389">
    <property type="entry name" value="DctP_fam"/>
</dbReference>
<keyword evidence="3" id="KW-0574">Periplasm</keyword>
<dbReference type="Pfam" id="PF03480">
    <property type="entry name" value="DctP"/>
    <property type="match status" value="1"/>
</dbReference>
<dbReference type="PANTHER" id="PTHR33376:SF2">
    <property type="entry name" value="DICARBOXYLATE-BINDING PERIPLASMIC PROTEIN"/>
    <property type="match status" value="1"/>
</dbReference>
<evidence type="ECO:0000256" key="4">
    <source>
        <dbReference type="SAM" id="SignalP"/>
    </source>
</evidence>
<feature type="chain" id="PRO_5030986738" evidence="4">
    <location>
        <begin position="21"/>
        <end position="322"/>
    </location>
</feature>
<dbReference type="Gene3D" id="3.40.190.170">
    <property type="entry name" value="Bacterial extracellular solute-binding protein, family 7"/>
    <property type="match status" value="1"/>
</dbReference>
<comment type="caution">
    <text evidence="5">The sequence shown here is derived from an EMBL/GenBank/DDBJ whole genome shotgun (WGS) entry which is preliminary data.</text>
</comment>
<dbReference type="InterPro" id="IPR004682">
    <property type="entry name" value="TRAP_DctP"/>
</dbReference>
<evidence type="ECO:0000313" key="6">
    <source>
        <dbReference type="Proteomes" id="UP000541426"/>
    </source>
</evidence>
<feature type="signal peptide" evidence="4">
    <location>
        <begin position="1"/>
        <end position="20"/>
    </location>
</feature>
<keyword evidence="6" id="KW-1185">Reference proteome</keyword>
<reference evidence="5 6" key="1">
    <citation type="submission" date="2020-08" db="EMBL/GenBank/DDBJ databases">
        <title>Genomic Encyclopedia of Type Strains, Phase IV (KMG-IV): sequencing the most valuable type-strain genomes for metagenomic binning, comparative biology and taxonomic classification.</title>
        <authorList>
            <person name="Goeker M."/>
        </authorList>
    </citation>
    <scope>NUCLEOTIDE SEQUENCE [LARGE SCALE GENOMIC DNA]</scope>
    <source>
        <strain evidence="5 6">DSM 102235</strain>
    </source>
</reference>
<protein>
    <submittedName>
        <fullName evidence="5">Tripartite ATP-independent transporter DctP family solute receptor</fullName>
    </submittedName>
</protein>
<keyword evidence="5" id="KW-0675">Receptor</keyword>
<dbReference type="GO" id="GO:0055085">
    <property type="term" value="P:transmembrane transport"/>
    <property type="evidence" value="ECO:0007669"/>
    <property type="project" value="InterPro"/>
</dbReference>
<dbReference type="NCBIfam" id="TIGR00787">
    <property type="entry name" value="dctP"/>
    <property type="match status" value="1"/>
</dbReference>
<evidence type="ECO:0000313" key="5">
    <source>
        <dbReference type="EMBL" id="MBB3988253.1"/>
    </source>
</evidence>
<dbReference type="GO" id="GO:0030246">
    <property type="term" value="F:carbohydrate binding"/>
    <property type="evidence" value="ECO:0007669"/>
    <property type="project" value="TreeGrafter"/>
</dbReference>
<dbReference type="CDD" id="cd13671">
    <property type="entry name" value="PBP2_TRAP_SBP_like_3"/>
    <property type="match status" value="1"/>
</dbReference>
<dbReference type="PIRSF" id="PIRSF006470">
    <property type="entry name" value="DctB"/>
    <property type="match status" value="1"/>
</dbReference>
<dbReference type="RefSeq" id="WP_183969946.1">
    <property type="nucleotide sequence ID" value="NZ_JACIEJ010000018.1"/>
</dbReference>
<comment type="subcellular location">
    <subcellularLocation>
        <location evidence="1">Periplasm</location>
    </subcellularLocation>
</comment>
<sequence>MFRMTTSAIALALLAAPVAAETWRTWAIHPEGYPNVTALQSFAEDVAAMTDGEIEPQVYPGGVLGAQPDAIEQLRAGAIAVGNFNMGPMGEIVPATNVLSLPFIFRDVDHMHAAMDGEIGQRFSDALSEEGIVALSWMDSGSRSFYNTKKPIQTPEDMAGLKFRVMSNDLYVQMVDSLGGNATPMAYGEVYQSLKTGVIDGAENNYPSFESSNHYEVAKYYSITNHLIIPECICVAKSVWDETSPEMQEMVREAAVAAAQEQRELWAERSDASKQQVIDSGVAVNEVTDSAAFQSAMEPVYAKFIEANPDLEQLIRDIQAIE</sequence>
<dbReference type="GO" id="GO:0030288">
    <property type="term" value="C:outer membrane-bounded periplasmic space"/>
    <property type="evidence" value="ECO:0007669"/>
    <property type="project" value="InterPro"/>
</dbReference>
<organism evidence="5 6">
    <name type="scientific">Sagittula marina</name>
    <dbReference type="NCBI Taxonomy" id="943940"/>
    <lineage>
        <taxon>Bacteria</taxon>
        <taxon>Pseudomonadati</taxon>
        <taxon>Pseudomonadota</taxon>
        <taxon>Alphaproteobacteria</taxon>
        <taxon>Rhodobacterales</taxon>
        <taxon>Roseobacteraceae</taxon>
        <taxon>Sagittula</taxon>
    </lineage>
</organism>
<evidence type="ECO:0000256" key="3">
    <source>
        <dbReference type="ARBA" id="ARBA00022764"/>
    </source>
</evidence>
<name>A0A7W6DSC2_9RHOB</name>
<accession>A0A7W6DSC2</accession>